<dbReference type="EMBL" id="JARQZJ010000008">
    <property type="protein sequence ID" value="KAK9872038.1"/>
    <property type="molecule type" value="Genomic_DNA"/>
</dbReference>
<accession>A0AAW1TTM7</accession>
<sequence length="142" mass="16067">MQSLFRDCRGEYGNCNMDNIIFLKELEWLTREREFSNKYVAELEFSRDLLKEKYTRERESELKQTTSANLGHKTFAAAAAGTKSIEVYIDNKVEQFPLIVRTTDPALSNTMVGNIVKSKVTPGAINANSVDTKLLKTGLLIN</sequence>
<evidence type="ECO:0000313" key="2">
    <source>
        <dbReference type="Proteomes" id="UP001431783"/>
    </source>
</evidence>
<proteinExistence type="predicted"/>
<name>A0AAW1TTM7_9CUCU</name>
<gene>
    <name evidence="1" type="ORF">WA026_015288</name>
</gene>
<dbReference type="AlphaFoldDB" id="A0AAW1TTM7"/>
<organism evidence="1 2">
    <name type="scientific">Henosepilachna vigintioctopunctata</name>
    <dbReference type="NCBI Taxonomy" id="420089"/>
    <lineage>
        <taxon>Eukaryota</taxon>
        <taxon>Metazoa</taxon>
        <taxon>Ecdysozoa</taxon>
        <taxon>Arthropoda</taxon>
        <taxon>Hexapoda</taxon>
        <taxon>Insecta</taxon>
        <taxon>Pterygota</taxon>
        <taxon>Neoptera</taxon>
        <taxon>Endopterygota</taxon>
        <taxon>Coleoptera</taxon>
        <taxon>Polyphaga</taxon>
        <taxon>Cucujiformia</taxon>
        <taxon>Coccinelloidea</taxon>
        <taxon>Coccinellidae</taxon>
        <taxon>Epilachninae</taxon>
        <taxon>Epilachnini</taxon>
        <taxon>Henosepilachna</taxon>
    </lineage>
</organism>
<reference evidence="1 2" key="1">
    <citation type="submission" date="2023-03" db="EMBL/GenBank/DDBJ databases">
        <title>Genome insight into feeding habits of ladybird beetles.</title>
        <authorList>
            <person name="Li H.-S."/>
            <person name="Huang Y.-H."/>
            <person name="Pang H."/>
        </authorList>
    </citation>
    <scope>NUCLEOTIDE SEQUENCE [LARGE SCALE GENOMIC DNA]</scope>
    <source>
        <strain evidence="1">SYSU_2023b</strain>
        <tissue evidence="1">Whole body</tissue>
    </source>
</reference>
<dbReference type="Proteomes" id="UP001431783">
    <property type="component" value="Unassembled WGS sequence"/>
</dbReference>
<protein>
    <submittedName>
        <fullName evidence="1">Uncharacterized protein</fullName>
    </submittedName>
</protein>
<evidence type="ECO:0000313" key="1">
    <source>
        <dbReference type="EMBL" id="KAK9872038.1"/>
    </source>
</evidence>
<keyword evidence="2" id="KW-1185">Reference proteome</keyword>
<comment type="caution">
    <text evidence="1">The sequence shown here is derived from an EMBL/GenBank/DDBJ whole genome shotgun (WGS) entry which is preliminary data.</text>
</comment>